<accession>A0A3N4JJU7</accession>
<dbReference type="InterPro" id="IPR021838">
    <property type="entry name" value="DUF3431"/>
</dbReference>
<protein>
    <submittedName>
        <fullName evidence="4">TPT-domain-containing protein</fullName>
    </submittedName>
</protein>
<dbReference type="PANTHER" id="PTHR37490:SF1">
    <property type="entry name" value="GLYCOSYLTRANSFERASE 2-LIKE DOMAIN-CONTAINING PROTEIN"/>
    <property type="match status" value="1"/>
</dbReference>
<dbReference type="Proteomes" id="UP000276215">
    <property type="component" value="Unassembled WGS sequence"/>
</dbReference>
<feature type="region of interest" description="Disordered" evidence="1">
    <location>
        <begin position="587"/>
        <end position="608"/>
    </location>
</feature>
<reference evidence="4 5" key="1">
    <citation type="journal article" date="2018" name="Nat. Ecol. Evol.">
        <title>Pezizomycetes genomes reveal the molecular basis of ectomycorrhizal truffle lifestyle.</title>
        <authorList>
            <person name="Murat C."/>
            <person name="Payen T."/>
            <person name="Noel B."/>
            <person name="Kuo A."/>
            <person name="Morin E."/>
            <person name="Chen J."/>
            <person name="Kohler A."/>
            <person name="Krizsan K."/>
            <person name="Balestrini R."/>
            <person name="Da Silva C."/>
            <person name="Montanini B."/>
            <person name="Hainaut M."/>
            <person name="Levati E."/>
            <person name="Barry K.W."/>
            <person name="Belfiori B."/>
            <person name="Cichocki N."/>
            <person name="Clum A."/>
            <person name="Dockter R.B."/>
            <person name="Fauchery L."/>
            <person name="Guy J."/>
            <person name="Iotti M."/>
            <person name="Le Tacon F."/>
            <person name="Lindquist E.A."/>
            <person name="Lipzen A."/>
            <person name="Malagnac F."/>
            <person name="Mello A."/>
            <person name="Molinier V."/>
            <person name="Miyauchi S."/>
            <person name="Poulain J."/>
            <person name="Riccioni C."/>
            <person name="Rubini A."/>
            <person name="Sitrit Y."/>
            <person name="Splivallo R."/>
            <person name="Traeger S."/>
            <person name="Wang M."/>
            <person name="Zifcakova L."/>
            <person name="Wipf D."/>
            <person name="Zambonelli A."/>
            <person name="Paolocci F."/>
            <person name="Nowrousian M."/>
            <person name="Ottonello S."/>
            <person name="Baldrian P."/>
            <person name="Spatafora J.W."/>
            <person name="Henrissat B."/>
            <person name="Nagy L.G."/>
            <person name="Aury J.M."/>
            <person name="Wincker P."/>
            <person name="Grigoriev I.V."/>
            <person name="Bonfante P."/>
            <person name="Martin F.M."/>
        </authorList>
    </citation>
    <scope>NUCLEOTIDE SEQUENCE [LARGE SCALE GENOMIC DNA]</scope>
    <source>
        <strain evidence="4 5">120613-1</strain>
    </source>
</reference>
<keyword evidence="2" id="KW-0472">Membrane</keyword>
<proteinExistence type="predicted"/>
<evidence type="ECO:0000313" key="4">
    <source>
        <dbReference type="EMBL" id="RPA98496.1"/>
    </source>
</evidence>
<feature type="transmembrane region" description="Helical" evidence="2">
    <location>
        <begin position="123"/>
        <end position="141"/>
    </location>
</feature>
<feature type="transmembrane region" description="Helical" evidence="2">
    <location>
        <begin position="183"/>
        <end position="204"/>
    </location>
</feature>
<feature type="transmembrane region" description="Helical" evidence="2">
    <location>
        <begin position="5"/>
        <end position="22"/>
    </location>
</feature>
<evidence type="ECO:0000313" key="5">
    <source>
        <dbReference type="Proteomes" id="UP000276215"/>
    </source>
</evidence>
<organism evidence="4 5">
    <name type="scientific">Choiromyces venosus 120613-1</name>
    <dbReference type="NCBI Taxonomy" id="1336337"/>
    <lineage>
        <taxon>Eukaryota</taxon>
        <taxon>Fungi</taxon>
        <taxon>Dikarya</taxon>
        <taxon>Ascomycota</taxon>
        <taxon>Pezizomycotina</taxon>
        <taxon>Pezizomycetes</taxon>
        <taxon>Pezizales</taxon>
        <taxon>Tuberaceae</taxon>
        <taxon>Choiromyces</taxon>
    </lineage>
</organism>
<evidence type="ECO:0000256" key="2">
    <source>
        <dbReference type="SAM" id="Phobius"/>
    </source>
</evidence>
<dbReference type="PANTHER" id="PTHR37490">
    <property type="entry name" value="EXPRESSED PROTEIN"/>
    <property type="match status" value="1"/>
</dbReference>
<sequence>MTRKLYLRAIVPIGLFFSLSLICGNQTFLYLGVAFIQMLKATTPVAVLLVGWGMNVETPSVRVLANVTVIVLGVIVASYGEIAFNLTGFLFQAAGIIFEAFRLILVQRLLWSAEFKMDPLVSLYYFAPVCALMNFLIFLVFEASKLGMSEILKLGLLTLLANGALAFVLNISVVFLIGRTSSLVLTLCGVLKDILLVGTSVFIWGSTVSLTQLFGYSLALGGLVLYRLGADKIREQYQRIRNDGSNAWEEFSTKHPTRRKVSIGGAAALILIMALGVMFGSGKTEIQSVPLEGGESSEVVYVPQNPNMVGQSGPFPVARLDLKYQPPRKLDIIVSIYKEHPTAVGQALEAIKRLPGFGDLNPNTIVYFKDPSADQRIVHDETKANAVRKLSTRGGNNAAWLTHIIDMWNELAEHTLFLDGSFQNLEKMAERIYDYYGPETGVLSLAPSLSRCACHQCKDPFGTEESWYRVPEIFASFNGDFCPAGDVLLSQSGQFIVSAKRIRGTPKHVYESMRDLLTSDDDHWIHSDKKLGYFTDDLDDPFFGRAFEKSWMIAFQCGDPRLAESCPILGERRQPQYPLDRCQCLDRNPADPKGPKPARIARRHVRKV</sequence>
<feature type="transmembrane region" description="Helical" evidence="2">
    <location>
        <begin position="261"/>
        <end position="280"/>
    </location>
</feature>
<feature type="domain" description="Sugar phosphate transporter" evidence="3">
    <location>
        <begin position="6"/>
        <end position="226"/>
    </location>
</feature>
<gene>
    <name evidence="4" type="ORF">L873DRAFT_1828543</name>
</gene>
<feature type="transmembrane region" description="Helical" evidence="2">
    <location>
        <begin position="210"/>
        <end position="229"/>
    </location>
</feature>
<feature type="transmembrane region" description="Helical" evidence="2">
    <location>
        <begin position="90"/>
        <end position="111"/>
    </location>
</feature>
<keyword evidence="5" id="KW-1185">Reference proteome</keyword>
<dbReference type="EMBL" id="ML120395">
    <property type="protein sequence ID" value="RPA98496.1"/>
    <property type="molecule type" value="Genomic_DNA"/>
</dbReference>
<dbReference type="AlphaFoldDB" id="A0A3N4JJU7"/>
<keyword evidence="2" id="KW-0812">Transmembrane</keyword>
<name>A0A3N4JJU7_9PEZI</name>
<evidence type="ECO:0000259" key="3">
    <source>
        <dbReference type="Pfam" id="PF03151"/>
    </source>
</evidence>
<dbReference type="OrthoDB" id="6418713at2759"/>
<keyword evidence="2" id="KW-1133">Transmembrane helix</keyword>
<feature type="transmembrane region" description="Helical" evidence="2">
    <location>
        <begin position="63"/>
        <end position="84"/>
    </location>
</feature>
<evidence type="ECO:0000256" key="1">
    <source>
        <dbReference type="SAM" id="MobiDB-lite"/>
    </source>
</evidence>
<dbReference type="InterPro" id="IPR004853">
    <property type="entry name" value="Sugar_P_trans_dom"/>
</dbReference>
<feature type="transmembrane region" description="Helical" evidence="2">
    <location>
        <begin position="153"/>
        <end position="176"/>
    </location>
</feature>
<dbReference type="Pfam" id="PF03151">
    <property type="entry name" value="TPT"/>
    <property type="match status" value="1"/>
</dbReference>
<feature type="transmembrane region" description="Helical" evidence="2">
    <location>
        <begin position="28"/>
        <end position="51"/>
    </location>
</feature>
<dbReference type="Pfam" id="PF11913">
    <property type="entry name" value="DUF3431"/>
    <property type="match status" value="1"/>
</dbReference>
<feature type="compositionally biased region" description="Basic residues" evidence="1">
    <location>
        <begin position="599"/>
        <end position="608"/>
    </location>
</feature>